<keyword evidence="3" id="KW-1185">Reference proteome</keyword>
<feature type="transmembrane region" description="Helical" evidence="1">
    <location>
        <begin position="753"/>
        <end position="776"/>
    </location>
</feature>
<keyword evidence="1" id="KW-0472">Membrane</keyword>
<evidence type="ECO:0000313" key="3">
    <source>
        <dbReference type="Proteomes" id="UP000324022"/>
    </source>
</evidence>
<feature type="transmembrane region" description="Helical" evidence="1">
    <location>
        <begin position="578"/>
        <end position="599"/>
    </location>
</feature>
<proteinExistence type="predicted"/>
<evidence type="ECO:0000256" key="1">
    <source>
        <dbReference type="SAM" id="Phobius"/>
    </source>
</evidence>
<gene>
    <name evidence="2" type="ORF">UTRI_05194</name>
</gene>
<organism evidence="2 3">
    <name type="scientific">Ustilago trichophora</name>
    <dbReference type="NCBI Taxonomy" id="86804"/>
    <lineage>
        <taxon>Eukaryota</taxon>
        <taxon>Fungi</taxon>
        <taxon>Dikarya</taxon>
        <taxon>Basidiomycota</taxon>
        <taxon>Ustilaginomycotina</taxon>
        <taxon>Ustilaginomycetes</taxon>
        <taxon>Ustilaginales</taxon>
        <taxon>Ustilaginaceae</taxon>
        <taxon>Ustilago</taxon>
    </lineage>
</organism>
<sequence>MDLRKETDHVFHPSSIPVDRAAKQRQERRQSCRLCFYASVAFLALLGGFLTIGGGYLASKLLKDFLFPTKPYALKRQEVSRYNASQVHPLIDASSTFDIHATVWQDVTDLLARGEKLPHRDVSWTFVEYELVHRSVGGFAKNETRTEVVLWSGVIARGAKPESKIHNSIHLRVPVAPLYTSNLGRSSLRATFSIAVPDDQARILGTFRNVSSVFTSETPAMPILPRRPDFAEKRPDHDLNTALADTGISTSLLELVPSPWFRTTDDGKPATSTIPSSRDPSISPFYGAHLQNIRFLDLSSNETNQTAPGHLPEFRNADGTILLPHFKTRSRLGMVRATDVFDNFTFQSQHLVATIQMRRACKNSVDWPCIREYRKHAFETMLTFAQTPRLASTTPSSEDEEQSEENHFYHAPVLTQAMQGSPIYQRRIPQRLPTLDQKDEPVTLKTNASAACEIPPARLDASRQYFEFDWHIYFSSHTLQRVAVAESGFTTLVRPPPAPLGPGEEGDKQLVANSIPTLTSSISIEKALNGDRYHANDHPSRLVLSSFGLFFWQVIGDQILLFYFWYTRQRSTGLWIEAQWMWVGSQVLNFAAGIIRPFLEDEEDPWPSFVGVFWRGTALFHVPFVITTILHLVRPPSFNLKTWWRRNPIKYRRRRLTRREQRSVALSKTIDKRPFYALFLAVFAFCFIRDYNLLQFNPADRCLVDDLGGNAAFPLSRRIFEEGVAATSDAMLHTYLFAQIWFNYRSSTFTGSFRISAIGSAIVMVTMTVIVSLDSFASWTDKRHSEPVGLEAVLQMVAPLLLCYQALTYKGVPQVDASEEDD</sequence>
<feature type="transmembrane region" description="Helical" evidence="1">
    <location>
        <begin position="611"/>
        <end position="633"/>
    </location>
</feature>
<keyword evidence="1" id="KW-0812">Transmembrane</keyword>
<keyword evidence="1" id="KW-1133">Transmembrane helix</keyword>
<dbReference type="OrthoDB" id="2548253at2759"/>
<feature type="transmembrane region" description="Helical" evidence="1">
    <location>
        <begin position="34"/>
        <end position="58"/>
    </location>
</feature>
<dbReference type="EMBL" id="OOIN01000034">
    <property type="protein sequence ID" value="SPO30577.1"/>
    <property type="molecule type" value="Genomic_DNA"/>
</dbReference>
<feature type="transmembrane region" description="Helical" evidence="1">
    <location>
        <begin position="675"/>
        <end position="694"/>
    </location>
</feature>
<protein>
    <submittedName>
        <fullName evidence="2">Uncharacterized protein</fullName>
    </submittedName>
</protein>
<evidence type="ECO:0000313" key="2">
    <source>
        <dbReference type="EMBL" id="SPO30577.1"/>
    </source>
</evidence>
<dbReference type="Proteomes" id="UP000324022">
    <property type="component" value="Unassembled WGS sequence"/>
</dbReference>
<reference evidence="2 3" key="1">
    <citation type="submission" date="2018-03" db="EMBL/GenBank/DDBJ databases">
        <authorList>
            <person name="Guldener U."/>
        </authorList>
    </citation>
    <scope>NUCLEOTIDE SEQUENCE [LARGE SCALE GENOMIC DNA]</scope>
    <source>
        <strain evidence="2 3">NBRC100155</strain>
    </source>
</reference>
<dbReference type="AlphaFoldDB" id="A0A5C3ELF2"/>
<accession>A0A5C3ELF2</accession>
<feature type="transmembrane region" description="Helical" evidence="1">
    <location>
        <begin position="542"/>
        <end position="566"/>
    </location>
</feature>
<name>A0A5C3ELF2_9BASI</name>